<dbReference type="PROSITE" id="PS51257">
    <property type="entry name" value="PROKAR_LIPOPROTEIN"/>
    <property type="match status" value="1"/>
</dbReference>
<protein>
    <recommendedName>
        <fullName evidence="3">Copper resistance protein NlpE</fullName>
    </recommendedName>
</protein>
<gene>
    <name evidence="1" type="ORF">GCM10017764_04430</name>
</gene>
<dbReference type="Gene3D" id="2.40.128.640">
    <property type="match status" value="1"/>
</dbReference>
<proteinExistence type="predicted"/>
<dbReference type="Proteomes" id="UP000620550">
    <property type="component" value="Unassembled WGS sequence"/>
</dbReference>
<evidence type="ECO:0000313" key="2">
    <source>
        <dbReference type="Proteomes" id="UP000620550"/>
    </source>
</evidence>
<dbReference type="Pfam" id="PF04170">
    <property type="entry name" value="NlpE"/>
    <property type="match status" value="1"/>
</dbReference>
<evidence type="ECO:0000313" key="1">
    <source>
        <dbReference type="EMBL" id="GHE23475.1"/>
    </source>
</evidence>
<comment type="caution">
    <text evidence="1">The sequence shown here is derived from an EMBL/GenBank/DDBJ whole genome shotgun (WGS) entry which is preliminary data.</text>
</comment>
<dbReference type="EMBL" id="BNAF01000002">
    <property type="protein sequence ID" value="GHE23475.1"/>
    <property type="molecule type" value="Genomic_DNA"/>
</dbReference>
<evidence type="ECO:0008006" key="3">
    <source>
        <dbReference type="Google" id="ProtNLM"/>
    </source>
</evidence>
<keyword evidence="2" id="KW-1185">Reference proteome</keyword>
<accession>A0ABQ3HTZ6</accession>
<dbReference type="InterPro" id="IPR007298">
    <property type="entry name" value="Cu-R_lipoprotein_NlpE"/>
</dbReference>
<sequence length="137" mass="15263">MRFFVYLTGLVIVVLTTFGCINTRTNASIDNNKFGKITEGRLVGTYGGDLPCTDCEAIATVLTIASDKAYTLEYVYVGKSTEAFSKTGKWELQEGELNLEGLDFKYKVEPNQLRQLDLSGNEITGDLAERYILRSLE</sequence>
<dbReference type="RefSeq" id="WP_189624985.1">
    <property type="nucleotide sequence ID" value="NZ_BNAF01000002.1"/>
</dbReference>
<reference evidence="2" key="1">
    <citation type="journal article" date="2019" name="Int. J. Syst. Evol. Microbiol.">
        <title>The Global Catalogue of Microorganisms (GCM) 10K type strain sequencing project: providing services to taxonomists for standard genome sequencing and annotation.</title>
        <authorList>
            <consortium name="The Broad Institute Genomics Platform"/>
            <consortium name="The Broad Institute Genome Sequencing Center for Infectious Disease"/>
            <person name="Wu L."/>
            <person name="Ma J."/>
        </authorList>
    </citation>
    <scope>NUCLEOTIDE SEQUENCE [LARGE SCALE GENOMIC DNA]</scope>
    <source>
        <strain evidence="2">CGMCC 1.12966</strain>
    </source>
</reference>
<name>A0ABQ3HTZ6_9SPHI</name>
<organism evidence="1 2">
    <name type="scientific">Sphingobacterium griseoflavum</name>
    <dbReference type="NCBI Taxonomy" id="1474952"/>
    <lineage>
        <taxon>Bacteria</taxon>
        <taxon>Pseudomonadati</taxon>
        <taxon>Bacteroidota</taxon>
        <taxon>Sphingobacteriia</taxon>
        <taxon>Sphingobacteriales</taxon>
        <taxon>Sphingobacteriaceae</taxon>
        <taxon>Sphingobacterium</taxon>
    </lineage>
</organism>